<dbReference type="InterPro" id="IPR051542">
    <property type="entry name" value="Hydrogenase_cytochrome"/>
</dbReference>
<feature type="transmembrane region" description="Helical" evidence="6">
    <location>
        <begin position="37"/>
        <end position="54"/>
    </location>
</feature>
<feature type="transmembrane region" description="Helical" evidence="6">
    <location>
        <begin position="7"/>
        <end position="25"/>
    </location>
</feature>
<dbReference type="OrthoDB" id="196472at2"/>
<reference evidence="8 9" key="1">
    <citation type="submission" date="2014-06" db="EMBL/GenBank/DDBJ databases">
        <title>Draft genome sequence of Idiomarina sp. MCCC 1A10513.</title>
        <authorList>
            <person name="Du J."/>
            <person name="Lai Q."/>
            <person name="Shao Z."/>
        </authorList>
    </citation>
    <scope>NUCLEOTIDE SEQUENCE [LARGE SCALE GENOMIC DNA]</scope>
    <source>
        <strain evidence="8 9">MCCC 1A10513</strain>
    </source>
</reference>
<dbReference type="Pfam" id="PF01292">
    <property type="entry name" value="Ni_hydr_CYTB"/>
    <property type="match status" value="1"/>
</dbReference>
<feature type="transmembrane region" description="Helical" evidence="6">
    <location>
        <begin position="92"/>
        <end position="113"/>
    </location>
</feature>
<keyword evidence="4 6" id="KW-1133">Transmembrane helix</keyword>
<sequence length="207" mass="23490">MKIWDSFIRGYHWLLVIGIAALWWTADQGMMDWHMRIAFAVGGLLVTRLVWALVGSENARFSAFVRGPRRVVEHLKHLKDRDYQPQNTHNPAGGWAVLLLWLLLALQVGTGLFTTDEIFFSGPLASLVSSDMQGQLSDLHEINFNVLLTVIALHVVAILVYRLKGINLLSAMVHGKRDNVSQPRLVNALWAWALAIVIIASTYYFWW</sequence>
<keyword evidence="3 6" id="KW-0812">Transmembrane</keyword>
<dbReference type="InterPro" id="IPR016174">
    <property type="entry name" value="Di-haem_cyt_TM"/>
</dbReference>
<evidence type="ECO:0000256" key="4">
    <source>
        <dbReference type="ARBA" id="ARBA00022989"/>
    </source>
</evidence>
<dbReference type="PANTHER" id="PTHR30485">
    <property type="entry name" value="NI/FE-HYDROGENASE 1 B-TYPE CYTOCHROME SUBUNIT"/>
    <property type="match status" value="1"/>
</dbReference>
<evidence type="ECO:0000313" key="9">
    <source>
        <dbReference type="Proteomes" id="UP000053718"/>
    </source>
</evidence>
<evidence type="ECO:0000256" key="3">
    <source>
        <dbReference type="ARBA" id="ARBA00022692"/>
    </source>
</evidence>
<evidence type="ECO:0000256" key="2">
    <source>
        <dbReference type="ARBA" id="ARBA00022475"/>
    </source>
</evidence>
<feature type="domain" description="Cytochrome b561 bacterial/Ni-hydrogenase" evidence="7">
    <location>
        <begin position="4"/>
        <end position="175"/>
    </location>
</feature>
<evidence type="ECO:0000259" key="7">
    <source>
        <dbReference type="Pfam" id="PF01292"/>
    </source>
</evidence>
<evidence type="ECO:0000256" key="6">
    <source>
        <dbReference type="SAM" id="Phobius"/>
    </source>
</evidence>
<dbReference type="GO" id="GO:0022904">
    <property type="term" value="P:respiratory electron transport chain"/>
    <property type="evidence" value="ECO:0007669"/>
    <property type="project" value="InterPro"/>
</dbReference>
<dbReference type="eggNOG" id="COG3658">
    <property type="taxonomic scope" value="Bacteria"/>
</dbReference>
<dbReference type="InterPro" id="IPR011577">
    <property type="entry name" value="Cyt_b561_bac/Ni-Hgenase"/>
</dbReference>
<evidence type="ECO:0000256" key="5">
    <source>
        <dbReference type="ARBA" id="ARBA00023136"/>
    </source>
</evidence>
<organism evidence="8 9">
    <name type="scientific">Pseudidiomarina atlantica</name>
    <dbReference type="NCBI Taxonomy" id="1517416"/>
    <lineage>
        <taxon>Bacteria</taxon>
        <taxon>Pseudomonadati</taxon>
        <taxon>Pseudomonadota</taxon>
        <taxon>Gammaproteobacteria</taxon>
        <taxon>Alteromonadales</taxon>
        <taxon>Idiomarinaceae</taxon>
        <taxon>Pseudidiomarina</taxon>
    </lineage>
</organism>
<gene>
    <name evidence="8" type="ORF">IDAT_06580</name>
</gene>
<dbReference type="Gene3D" id="1.20.950.20">
    <property type="entry name" value="Transmembrane di-heme cytochromes, Chain C"/>
    <property type="match status" value="1"/>
</dbReference>
<dbReference type="RefSeq" id="WP_034732099.1">
    <property type="nucleotide sequence ID" value="NZ_JPIN01000006.1"/>
</dbReference>
<dbReference type="Proteomes" id="UP000053718">
    <property type="component" value="Unassembled WGS sequence"/>
</dbReference>
<evidence type="ECO:0000313" key="8">
    <source>
        <dbReference type="EMBL" id="KFZ28862.1"/>
    </source>
</evidence>
<feature type="transmembrane region" description="Helical" evidence="6">
    <location>
        <begin position="184"/>
        <end position="206"/>
    </location>
</feature>
<keyword evidence="9" id="KW-1185">Reference proteome</keyword>
<proteinExistence type="predicted"/>
<keyword evidence="2" id="KW-1003">Cell membrane</keyword>
<dbReference type="STRING" id="1517416.IDAT_06580"/>
<evidence type="ECO:0000256" key="1">
    <source>
        <dbReference type="ARBA" id="ARBA00004651"/>
    </source>
</evidence>
<comment type="subcellular location">
    <subcellularLocation>
        <location evidence="1">Cell membrane</location>
        <topology evidence="1">Multi-pass membrane protein</topology>
    </subcellularLocation>
</comment>
<feature type="transmembrane region" description="Helical" evidence="6">
    <location>
        <begin position="142"/>
        <end position="163"/>
    </location>
</feature>
<accession>A0A094IP41</accession>
<protein>
    <recommendedName>
        <fullName evidence="7">Cytochrome b561 bacterial/Ni-hydrogenase domain-containing protein</fullName>
    </recommendedName>
</protein>
<dbReference type="GO" id="GO:0020037">
    <property type="term" value="F:heme binding"/>
    <property type="evidence" value="ECO:0007669"/>
    <property type="project" value="TreeGrafter"/>
</dbReference>
<dbReference type="PANTHER" id="PTHR30485:SF2">
    <property type="entry name" value="BLL0597 PROTEIN"/>
    <property type="match status" value="1"/>
</dbReference>
<dbReference type="GO" id="GO:0005886">
    <property type="term" value="C:plasma membrane"/>
    <property type="evidence" value="ECO:0007669"/>
    <property type="project" value="UniProtKB-SubCell"/>
</dbReference>
<dbReference type="EMBL" id="JPIN01000006">
    <property type="protein sequence ID" value="KFZ28862.1"/>
    <property type="molecule type" value="Genomic_DNA"/>
</dbReference>
<comment type="caution">
    <text evidence="8">The sequence shown here is derived from an EMBL/GenBank/DDBJ whole genome shotgun (WGS) entry which is preliminary data.</text>
</comment>
<name>A0A094IP41_9GAMM</name>
<dbReference type="AlphaFoldDB" id="A0A094IP41"/>
<dbReference type="GO" id="GO:0009055">
    <property type="term" value="F:electron transfer activity"/>
    <property type="evidence" value="ECO:0007669"/>
    <property type="project" value="InterPro"/>
</dbReference>
<dbReference type="SUPFAM" id="SSF81342">
    <property type="entry name" value="Transmembrane di-heme cytochromes"/>
    <property type="match status" value="1"/>
</dbReference>
<keyword evidence="5 6" id="KW-0472">Membrane</keyword>